<evidence type="ECO:0000256" key="3">
    <source>
        <dbReference type="ARBA" id="ARBA00022989"/>
    </source>
</evidence>
<keyword evidence="3 5" id="KW-1133">Transmembrane helix</keyword>
<feature type="transmembrane region" description="Helical" evidence="5">
    <location>
        <begin position="345"/>
        <end position="362"/>
    </location>
</feature>
<evidence type="ECO:0000256" key="2">
    <source>
        <dbReference type="ARBA" id="ARBA00022692"/>
    </source>
</evidence>
<name>A0ABX7PVH9_9BACT</name>
<keyword evidence="4 5" id="KW-0472">Membrane</keyword>
<feature type="transmembrane region" description="Helical" evidence="5">
    <location>
        <begin position="239"/>
        <end position="257"/>
    </location>
</feature>
<keyword evidence="2 5" id="KW-0812">Transmembrane</keyword>
<dbReference type="PANTHER" id="PTHR23501">
    <property type="entry name" value="MAJOR FACILITATOR SUPERFAMILY"/>
    <property type="match status" value="1"/>
</dbReference>
<feature type="transmembrane region" description="Helical" evidence="5">
    <location>
        <begin position="52"/>
        <end position="71"/>
    </location>
</feature>
<organism evidence="7 8">
    <name type="scientific">Candidatus Methylacidiphilum infernorum</name>
    <dbReference type="NCBI Taxonomy" id="511746"/>
    <lineage>
        <taxon>Bacteria</taxon>
        <taxon>Pseudomonadati</taxon>
        <taxon>Verrucomicrobiota</taxon>
        <taxon>Methylacidiphilae</taxon>
        <taxon>Methylacidiphilales</taxon>
        <taxon>Methylacidiphilaceae</taxon>
        <taxon>Methylacidiphilum (ex Ratnadevi et al. 2023)</taxon>
    </lineage>
</organism>
<feature type="transmembrane region" description="Helical" evidence="5">
    <location>
        <begin position="206"/>
        <end position="227"/>
    </location>
</feature>
<feature type="transmembrane region" description="Helical" evidence="5">
    <location>
        <begin position="169"/>
        <end position="194"/>
    </location>
</feature>
<dbReference type="InterPro" id="IPR011701">
    <property type="entry name" value="MFS"/>
</dbReference>
<dbReference type="EMBL" id="CP065956">
    <property type="protein sequence ID" value="QSR86656.1"/>
    <property type="molecule type" value="Genomic_DNA"/>
</dbReference>
<dbReference type="InterPro" id="IPR036259">
    <property type="entry name" value="MFS_trans_sf"/>
</dbReference>
<accession>A0ABX7PVH9</accession>
<sequence>MPLEPQKKVRPFFLILLQAALSIEFLLGTYSPPAYATFNLYPAGDLGVSPSHASWISTIYFAGQAFGLFIGPWLDRALGRVRSLLWAICFFALFDFLVAVISDYYLSLFCRLLLGISGGSTMTLCQLNLLDYYPINRWPFVSAYFGFLQVSVFGFGPVLGGFINEYFGWRAYFLTSFSLHLFCGLIASWIMLFLPEKPPEHKREKVSFDWVGFMLLFFSALCFQTLVTRGQDEDWYNSTFIDLLFILGIISLVYFIVWETGEKKPFVNVKLFLKPTFVISVIVAPISFALVYGLFSTLVFNLQLLKNATNFSSFQAGLAMAPLLFFLPFLYPASVFLSPRMDPRLLASLLLVILGIFCYWTGYYDFFRKRAFFDQFFNQYILLSQVLNGAYVGLIPPLNAIAIHGLSRKNQESAVNTGILLRTYFLTWGGGLLGTMVMEHRRDFQQTRLVETFTGQNPESMQLIDSLKGLGLTDLQIQSKLVEQAANHSVILALDDTYRLCSWIFFFMALLVWFSSLGKRNKEKFS</sequence>
<feature type="transmembrane region" description="Helical" evidence="5">
    <location>
        <begin position="83"/>
        <end position="106"/>
    </location>
</feature>
<dbReference type="Pfam" id="PF07690">
    <property type="entry name" value="MFS_1"/>
    <property type="match status" value="1"/>
</dbReference>
<feature type="domain" description="Major facilitator superfamily (MFS) profile" evidence="6">
    <location>
        <begin position="17"/>
        <end position="526"/>
    </location>
</feature>
<gene>
    <name evidence="7" type="ORF">EM20IM_09275</name>
</gene>
<dbReference type="Proteomes" id="UP000663088">
    <property type="component" value="Chromosome"/>
</dbReference>
<feature type="transmembrane region" description="Helical" evidence="5">
    <location>
        <begin position="419"/>
        <end position="438"/>
    </location>
</feature>
<evidence type="ECO:0000256" key="1">
    <source>
        <dbReference type="ARBA" id="ARBA00004141"/>
    </source>
</evidence>
<dbReference type="PANTHER" id="PTHR23501:SF174">
    <property type="entry name" value="MULTIDRUG EXPORT PROTEIN EMRB-RELATED"/>
    <property type="match status" value="1"/>
</dbReference>
<dbReference type="RefSeq" id="WP_206846572.1">
    <property type="nucleotide sequence ID" value="NZ_CP065956.1"/>
</dbReference>
<evidence type="ECO:0000256" key="4">
    <source>
        <dbReference type="ARBA" id="ARBA00023136"/>
    </source>
</evidence>
<keyword evidence="8" id="KW-1185">Reference proteome</keyword>
<evidence type="ECO:0000313" key="7">
    <source>
        <dbReference type="EMBL" id="QSR86656.1"/>
    </source>
</evidence>
<evidence type="ECO:0000259" key="6">
    <source>
        <dbReference type="PROSITE" id="PS50850"/>
    </source>
</evidence>
<dbReference type="PROSITE" id="PS50850">
    <property type="entry name" value="MFS"/>
    <property type="match status" value="1"/>
</dbReference>
<feature type="transmembrane region" description="Helical" evidence="5">
    <location>
        <begin position="277"/>
        <end position="302"/>
    </location>
</feature>
<feature type="transmembrane region" description="Helical" evidence="5">
    <location>
        <begin position="12"/>
        <end position="32"/>
    </location>
</feature>
<dbReference type="InterPro" id="IPR020846">
    <property type="entry name" value="MFS_dom"/>
</dbReference>
<dbReference type="Gene3D" id="1.20.1720.10">
    <property type="entry name" value="Multidrug resistance protein D"/>
    <property type="match status" value="1"/>
</dbReference>
<dbReference type="SUPFAM" id="SSF103473">
    <property type="entry name" value="MFS general substrate transporter"/>
    <property type="match status" value="1"/>
</dbReference>
<proteinExistence type="predicted"/>
<reference evidence="7 8" key="1">
    <citation type="submission" date="2020-12" db="EMBL/GenBank/DDBJ databases">
        <authorList>
            <person name="Awala S.I."/>
            <person name="Gwak J.-H."/>
            <person name="Kim S.-J."/>
            <person name="Rhee S.-K."/>
        </authorList>
    </citation>
    <scope>NUCLEOTIDE SEQUENCE [LARGE SCALE GENOMIC DNA]</scope>
    <source>
        <strain evidence="7 8">IT5</strain>
    </source>
</reference>
<evidence type="ECO:0000256" key="5">
    <source>
        <dbReference type="SAM" id="Phobius"/>
    </source>
</evidence>
<feature type="transmembrane region" description="Helical" evidence="5">
    <location>
        <begin position="497"/>
        <end position="517"/>
    </location>
</feature>
<evidence type="ECO:0000313" key="8">
    <source>
        <dbReference type="Proteomes" id="UP000663088"/>
    </source>
</evidence>
<feature type="transmembrane region" description="Helical" evidence="5">
    <location>
        <begin position="142"/>
        <end position="163"/>
    </location>
</feature>
<protein>
    <submittedName>
        <fullName evidence="7">MFS transporter</fullName>
    </submittedName>
</protein>
<feature type="transmembrane region" description="Helical" evidence="5">
    <location>
        <begin position="382"/>
        <end position="407"/>
    </location>
</feature>
<feature type="transmembrane region" description="Helical" evidence="5">
    <location>
        <begin position="314"/>
        <end position="333"/>
    </location>
</feature>
<comment type="subcellular location">
    <subcellularLocation>
        <location evidence="1">Membrane</location>
        <topology evidence="1">Multi-pass membrane protein</topology>
    </subcellularLocation>
</comment>